<evidence type="ECO:0000259" key="5">
    <source>
        <dbReference type="Pfam" id="PF00294"/>
    </source>
</evidence>
<dbReference type="AlphaFoldDB" id="A0A1G2EWK0"/>
<dbReference type="GO" id="GO:0016301">
    <property type="term" value="F:kinase activity"/>
    <property type="evidence" value="ECO:0007669"/>
    <property type="project" value="UniProtKB-KW"/>
</dbReference>
<keyword evidence="2 4" id="KW-0808">Transferase</keyword>
<feature type="domain" description="Carbohydrate kinase PfkB" evidence="5">
    <location>
        <begin position="23"/>
        <end position="298"/>
    </location>
</feature>
<evidence type="ECO:0000313" key="7">
    <source>
        <dbReference type="Proteomes" id="UP000177486"/>
    </source>
</evidence>
<dbReference type="EMBL" id="MHMQ01000032">
    <property type="protein sequence ID" value="OGZ29770.1"/>
    <property type="molecule type" value="Genomic_DNA"/>
</dbReference>
<dbReference type="PRINTS" id="PR00990">
    <property type="entry name" value="RIBOKINASE"/>
</dbReference>
<dbReference type="Gene3D" id="3.40.1190.20">
    <property type="match status" value="1"/>
</dbReference>
<reference evidence="6 7" key="1">
    <citation type="journal article" date="2016" name="Nat. Commun.">
        <title>Thousands of microbial genomes shed light on interconnected biogeochemical processes in an aquifer system.</title>
        <authorList>
            <person name="Anantharaman K."/>
            <person name="Brown C.T."/>
            <person name="Hug L.A."/>
            <person name="Sharon I."/>
            <person name="Castelle C.J."/>
            <person name="Probst A.J."/>
            <person name="Thomas B.C."/>
            <person name="Singh A."/>
            <person name="Wilkins M.J."/>
            <person name="Karaoz U."/>
            <person name="Brodie E.L."/>
            <person name="Williams K.H."/>
            <person name="Hubbard S.S."/>
            <person name="Banfield J.F."/>
        </authorList>
    </citation>
    <scope>NUCLEOTIDE SEQUENCE [LARGE SCALE GENOMIC DNA]</scope>
</reference>
<evidence type="ECO:0000256" key="4">
    <source>
        <dbReference type="RuleBase" id="RU003704"/>
    </source>
</evidence>
<evidence type="ECO:0000256" key="3">
    <source>
        <dbReference type="ARBA" id="ARBA00022777"/>
    </source>
</evidence>
<proteinExistence type="inferred from homology"/>
<sequence>MEVAVGFALNPELVVEYDSKQGPPNAKLKILSTAVQTAGSSANVATALHKLGRQPHLFGLVGAYGEYVEDILLKHVSQSLDFEWTPIPALNRTGFALLRVDRANPSEKVIGRRGEVLKNKTEEGRCLIRSCGIHDSVIRVATGVSISEVPLALALFERGQTILTPNAELLNHLEEFHRLLARTSILVWNENEADQYLRSQGIKKTRRFNIHFIGLRAIITTMGSRGGKIQVDGWAERLFSTQRPTGRILSTQGAGDWFLAGFITAMLESGERLSSLANPPESLMDWCVFGAKVAAKKLSFLGSGQGPSRGDIE</sequence>
<dbReference type="PROSITE" id="PS00584">
    <property type="entry name" value="PFKB_KINASES_2"/>
    <property type="match status" value="1"/>
</dbReference>
<dbReference type="InterPro" id="IPR011611">
    <property type="entry name" value="PfkB_dom"/>
</dbReference>
<dbReference type="InterPro" id="IPR029056">
    <property type="entry name" value="Ribokinase-like"/>
</dbReference>
<dbReference type="SUPFAM" id="SSF53613">
    <property type="entry name" value="Ribokinase-like"/>
    <property type="match status" value="1"/>
</dbReference>
<dbReference type="Pfam" id="PF00294">
    <property type="entry name" value="PfkB"/>
    <property type="match status" value="1"/>
</dbReference>
<comment type="similarity">
    <text evidence="1 4">Belongs to the carbohydrate kinase PfkB family.</text>
</comment>
<evidence type="ECO:0000313" key="6">
    <source>
        <dbReference type="EMBL" id="OGZ29770.1"/>
    </source>
</evidence>
<evidence type="ECO:0000256" key="2">
    <source>
        <dbReference type="ARBA" id="ARBA00022679"/>
    </source>
</evidence>
<keyword evidence="3 4" id="KW-0418">Kinase</keyword>
<dbReference type="InterPro" id="IPR002139">
    <property type="entry name" value="Ribo/fructo_kinase"/>
</dbReference>
<evidence type="ECO:0000256" key="1">
    <source>
        <dbReference type="ARBA" id="ARBA00010688"/>
    </source>
</evidence>
<dbReference type="Proteomes" id="UP000177486">
    <property type="component" value="Unassembled WGS sequence"/>
</dbReference>
<protein>
    <recommendedName>
        <fullName evidence="5">Carbohydrate kinase PfkB domain-containing protein</fullName>
    </recommendedName>
</protein>
<gene>
    <name evidence="6" type="ORF">A2931_00525</name>
</gene>
<comment type="caution">
    <text evidence="6">The sequence shown here is derived from an EMBL/GenBank/DDBJ whole genome shotgun (WGS) entry which is preliminary data.</text>
</comment>
<name>A0A1G2EWK0_9BACT</name>
<organism evidence="6 7">
    <name type="scientific">Candidatus Niyogibacteria bacterium RIFCSPLOWO2_01_FULL_45_48</name>
    <dbReference type="NCBI Taxonomy" id="1801724"/>
    <lineage>
        <taxon>Bacteria</taxon>
        <taxon>Candidatus Niyogiibacteriota</taxon>
    </lineage>
</organism>
<accession>A0A1G2EWK0</accession>
<dbReference type="InterPro" id="IPR002173">
    <property type="entry name" value="Carboh/pur_kinase_PfkB_CS"/>
</dbReference>